<organism evidence="1">
    <name type="scientific">bioreactor metagenome</name>
    <dbReference type="NCBI Taxonomy" id="1076179"/>
    <lineage>
        <taxon>unclassified sequences</taxon>
        <taxon>metagenomes</taxon>
        <taxon>ecological metagenomes</taxon>
    </lineage>
</organism>
<protein>
    <submittedName>
        <fullName evidence="1">Uncharacterized protein</fullName>
    </submittedName>
</protein>
<evidence type="ECO:0000313" key="1">
    <source>
        <dbReference type="EMBL" id="MPN02597.1"/>
    </source>
</evidence>
<accession>A0A645ELE2</accession>
<reference evidence="1" key="1">
    <citation type="submission" date="2019-08" db="EMBL/GenBank/DDBJ databases">
        <authorList>
            <person name="Kucharzyk K."/>
            <person name="Murdoch R.W."/>
            <person name="Higgins S."/>
            <person name="Loffler F."/>
        </authorList>
    </citation>
    <scope>NUCLEOTIDE SEQUENCE</scope>
</reference>
<name>A0A645ELE2_9ZZZZ</name>
<dbReference type="AlphaFoldDB" id="A0A645ELE2"/>
<proteinExistence type="predicted"/>
<sequence>MLHFPEPPRDQNEIAFVLPVKIIQEQLEEVLLEKNISGILFQLLLKHSEIFCENRPRINGDRIAGRKRIIFQELRHFRKIDGQPGMIPFALRISVMMGGSGRPDDQHVFSDVHFSIRRYNRRRIVKIDQQPRPGITGFFTMADHSPRHGLPIGKSPDQKIPARFRAPRRLIVVK</sequence>
<comment type="caution">
    <text evidence="1">The sequence shown here is derived from an EMBL/GenBank/DDBJ whole genome shotgun (WGS) entry which is preliminary data.</text>
</comment>
<gene>
    <name evidence="1" type="ORF">SDC9_149813</name>
</gene>
<dbReference type="EMBL" id="VSSQ01048553">
    <property type="protein sequence ID" value="MPN02597.1"/>
    <property type="molecule type" value="Genomic_DNA"/>
</dbReference>